<keyword evidence="13" id="KW-0472">Membrane</keyword>
<comment type="pathway">
    <text evidence="2">Glycerolipid metabolism; triacylglycerol biosynthesis.</text>
</comment>
<evidence type="ECO:0000256" key="14">
    <source>
        <dbReference type="ARBA" id="ARBA00023315"/>
    </source>
</evidence>
<dbReference type="Pfam" id="PF03982">
    <property type="entry name" value="DAGAT"/>
    <property type="match status" value="1"/>
</dbReference>
<reference evidence="17" key="1">
    <citation type="journal article" date="2016" name="Proc. Natl. Acad. Sci. U.S.A.">
        <title>Comparative genomics of biotechnologically important yeasts.</title>
        <authorList>
            <person name="Riley R."/>
            <person name="Haridas S."/>
            <person name="Wolfe K.H."/>
            <person name="Lopes M.R."/>
            <person name="Hittinger C.T."/>
            <person name="Goeker M."/>
            <person name="Salamov A.A."/>
            <person name="Wisecaver J.H."/>
            <person name="Long T.M."/>
            <person name="Calvey C.H."/>
            <person name="Aerts A.L."/>
            <person name="Barry K.W."/>
            <person name="Choi C."/>
            <person name="Clum A."/>
            <person name="Coughlan A.Y."/>
            <person name="Deshpande S."/>
            <person name="Douglass A.P."/>
            <person name="Hanson S.J."/>
            <person name="Klenk H.-P."/>
            <person name="LaButti K.M."/>
            <person name="Lapidus A."/>
            <person name="Lindquist E.A."/>
            <person name="Lipzen A.M."/>
            <person name="Meier-Kolthoff J.P."/>
            <person name="Ohm R.A."/>
            <person name="Otillar R.P."/>
            <person name="Pangilinan J.L."/>
            <person name="Peng Y."/>
            <person name="Rokas A."/>
            <person name="Rosa C.A."/>
            <person name="Scheuner C."/>
            <person name="Sibirny A.A."/>
            <person name="Slot J.C."/>
            <person name="Stielow J.B."/>
            <person name="Sun H."/>
            <person name="Kurtzman C.P."/>
            <person name="Blackwell M."/>
            <person name="Grigoriev I.V."/>
            <person name="Jeffries T.W."/>
        </authorList>
    </citation>
    <scope>NUCLEOTIDE SEQUENCE [LARGE SCALE GENOMIC DNA]</scope>
    <source>
        <strain evidence="17">NRRL Y-1626</strain>
    </source>
</reference>
<dbReference type="GO" id="GO:0005789">
    <property type="term" value="C:endoplasmic reticulum membrane"/>
    <property type="evidence" value="ECO:0007669"/>
    <property type="project" value="UniProtKB-SubCell"/>
</dbReference>
<evidence type="ECO:0000256" key="8">
    <source>
        <dbReference type="ARBA" id="ARBA00022692"/>
    </source>
</evidence>
<evidence type="ECO:0000256" key="3">
    <source>
        <dbReference type="ARBA" id="ARBA00005189"/>
    </source>
</evidence>
<comment type="catalytic activity">
    <reaction evidence="15">
        <text>an acyl-CoA + a 1,2-diacyl-sn-glycerol = a triacyl-sn-glycerol + CoA</text>
        <dbReference type="Rhea" id="RHEA:10868"/>
        <dbReference type="ChEBI" id="CHEBI:17815"/>
        <dbReference type="ChEBI" id="CHEBI:57287"/>
        <dbReference type="ChEBI" id="CHEBI:58342"/>
        <dbReference type="ChEBI" id="CHEBI:64615"/>
        <dbReference type="EC" id="2.3.1.20"/>
    </reaction>
</comment>
<keyword evidence="6" id="KW-0444">Lipid biosynthesis</keyword>
<evidence type="ECO:0000256" key="13">
    <source>
        <dbReference type="ARBA" id="ARBA00023136"/>
    </source>
</evidence>
<dbReference type="InterPro" id="IPR007130">
    <property type="entry name" value="DAGAT"/>
</dbReference>
<evidence type="ECO:0000256" key="6">
    <source>
        <dbReference type="ARBA" id="ARBA00022516"/>
    </source>
</evidence>
<accession>A0A1B7TH09</accession>
<dbReference type="Proteomes" id="UP000092321">
    <property type="component" value="Unassembled WGS sequence"/>
</dbReference>
<evidence type="ECO:0000256" key="12">
    <source>
        <dbReference type="ARBA" id="ARBA00023098"/>
    </source>
</evidence>
<dbReference type="EC" id="2.3.1.20" evidence="5"/>
<dbReference type="AlphaFoldDB" id="A0A1B7TH09"/>
<keyword evidence="8" id="KW-0812">Transmembrane</keyword>
<comment type="subcellular location">
    <subcellularLocation>
        <location evidence="1">Endoplasmic reticulum membrane</location>
        <topology evidence="1">Multi-pass membrane protein</topology>
    </subcellularLocation>
</comment>
<evidence type="ECO:0000256" key="15">
    <source>
        <dbReference type="ARBA" id="ARBA00048109"/>
    </source>
</evidence>
<evidence type="ECO:0000256" key="10">
    <source>
        <dbReference type="ARBA" id="ARBA00022824"/>
    </source>
</evidence>
<evidence type="ECO:0000256" key="2">
    <source>
        <dbReference type="ARBA" id="ARBA00004771"/>
    </source>
</evidence>
<proteinExistence type="inferred from homology"/>
<keyword evidence="7 16" id="KW-0808">Transferase</keyword>
<evidence type="ECO:0000256" key="9">
    <source>
        <dbReference type="ARBA" id="ARBA00022798"/>
    </source>
</evidence>
<evidence type="ECO:0000256" key="1">
    <source>
        <dbReference type="ARBA" id="ARBA00004477"/>
    </source>
</evidence>
<organism evidence="16 17">
    <name type="scientific">Hanseniaspora valbyensis NRRL Y-1626</name>
    <dbReference type="NCBI Taxonomy" id="766949"/>
    <lineage>
        <taxon>Eukaryota</taxon>
        <taxon>Fungi</taxon>
        <taxon>Dikarya</taxon>
        <taxon>Ascomycota</taxon>
        <taxon>Saccharomycotina</taxon>
        <taxon>Saccharomycetes</taxon>
        <taxon>Saccharomycodales</taxon>
        <taxon>Saccharomycodaceae</taxon>
        <taxon>Hanseniaspora</taxon>
    </lineage>
</organism>
<comment type="caution">
    <text evidence="16">The sequence shown here is derived from an EMBL/GenBank/DDBJ whole genome shotgun (WGS) entry which is preliminary data.</text>
</comment>
<evidence type="ECO:0000256" key="11">
    <source>
        <dbReference type="ARBA" id="ARBA00022989"/>
    </source>
</evidence>
<dbReference type="GO" id="GO:0019432">
    <property type="term" value="P:triglyceride biosynthetic process"/>
    <property type="evidence" value="ECO:0007669"/>
    <property type="project" value="TreeGrafter"/>
</dbReference>
<evidence type="ECO:0000256" key="4">
    <source>
        <dbReference type="ARBA" id="ARBA00005420"/>
    </source>
</evidence>
<dbReference type="GO" id="GO:0006071">
    <property type="term" value="P:glycerol metabolic process"/>
    <property type="evidence" value="ECO:0007669"/>
    <property type="project" value="UniProtKB-KW"/>
</dbReference>
<dbReference type="CDD" id="cd07987">
    <property type="entry name" value="LPLAT_MGAT-like"/>
    <property type="match status" value="1"/>
</dbReference>
<keyword evidence="17" id="KW-1185">Reference proteome</keyword>
<dbReference type="OrthoDB" id="264532at2759"/>
<name>A0A1B7TH09_9ASCO</name>
<keyword evidence="10" id="KW-0256">Endoplasmic reticulum</keyword>
<dbReference type="PANTHER" id="PTHR12317:SF0">
    <property type="entry name" value="ACYLTRANSFERASE"/>
    <property type="match status" value="1"/>
</dbReference>
<protein>
    <recommendedName>
        <fullName evidence="5">diacylglycerol O-acyltransferase</fullName>
        <ecNumber evidence="5">2.3.1.20</ecNumber>
    </recommendedName>
</protein>
<keyword evidence="14 16" id="KW-0012">Acyltransferase</keyword>
<keyword evidence="11" id="KW-1133">Transmembrane helix</keyword>
<keyword evidence="9" id="KW-0319">Glycerol metabolism</keyword>
<dbReference type="EMBL" id="LXPE01000005">
    <property type="protein sequence ID" value="OBA28029.1"/>
    <property type="molecule type" value="Genomic_DNA"/>
</dbReference>
<gene>
    <name evidence="16" type="ORF">HANVADRAFT_51753</name>
</gene>
<evidence type="ECO:0000313" key="16">
    <source>
        <dbReference type="EMBL" id="OBA28029.1"/>
    </source>
</evidence>
<evidence type="ECO:0000256" key="7">
    <source>
        <dbReference type="ARBA" id="ARBA00022679"/>
    </source>
</evidence>
<comment type="similarity">
    <text evidence="4">Belongs to the diacylglycerol acyltransferase family.</text>
</comment>
<keyword evidence="12" id="KW-0443">Lipid metabolism</keyword>
<evidence type="ECO:0000313" key="17">
    <source>
        <dbReference type="Proteomes" id="UP000092321"/>
    </source>
</evidence>
<dbReference type="GO" id="GO:0004144">
    <property type="term" value="F:diacylglycerol O-acyltransferase activity"/>
    <property type="evidence" value="ECO:0007669"/>
    <property type="project" value="UniProtKB-EC"/>
</dbReference>
<comment type="pathway">
    <text evidence="3">Lipid metabolism.</text>
</comment>
<evidence type="ECO:0000256" key="5">
    <source>
        <dbReference type="ARBA" id="ARBA00013244"/>
    </source>
</evidence>
<sequence length="284" mass="32647">MNWWKNLKIWNYYCDYFQISIVKKKDLEPTFDPKDSRKLNGDKPVTYIFGYHPHGIAALGSFGLSNNGCGFNLEFPGIPMSLLTLTNNFQLPFYREYLLFSGLSSVSRKNILKLLDNYTSVCLVPGGAKESLAINFSGNKINLVLKNRKGFVRLAVANAEKGRRTALVPIFSFGENELYKVVKAKEGSFLKNLQLWLKNNIGFTIPIFFGRGIWNPDFGLMPYREKITLCFGKPIEIDLTDFKDATNETIVDHFHDLYVKELMQVFDDNKVKYGYEDKQIHFVD</sequence>
<dbReference type="PANTHER" id="PTHR12317">
    <property type="entry name" value="DIACYLGLYCEROL O-ACYLTRANSFERASE"/>
    <property type="match status" value="1"/>
</dbReference>